<evidence type="ECO:0000259" key="8">
    <source>
        <dbReference type="PROSITE" id="PS50850"/>
    </source>
</evidence>
<gene>
    <name evidence="9" type="ORF">SAMN05216207_105310</name>
</gene>
<evidence type="ECO:0000256" key="1">
    <source>
        <dbReference type="ARBA" id="ARBA00004651"/>
    </source>
</evidence>
<feature type="transmembrane region" description="Helical" evidence="7">
    <location>
        <begin position="316"/>
        <end position="341"/>
    </location>
</feature>
<feature type="transmembrane region" description="Helical" evidence="7">
    <location>
        <begin position="80"/>
        <end position="98"/>
    </location>
</feature>
<dbReference type="STRING" id="260086.SAMN05216207_105310"/>
<feature type="transmembrane region" description="Helical" evidence="7">
    <location>
        <begin position="138"/>
        <end position="156"/>
    </location>
</feature>
<keyword evidence="4 7" id="KW-1133">Transmembrane helix</keyword>
<feature type="transmembrane region" description="Helical" evidence="7">
    <location>
        <begin position="248"/>
        <end position="268"/>
    </location>
</feature>
<dbReference type="SUPFAM" id="SSF103473">
    <property type="entry name" value="MFS general substrate transporter"/>
    <property type="match status" value="1"/>
</dbReference>
<proteinExistence type="predicted"/>
<dbReference type="GO" id="GO:0005886">
    <property type="term" value="C:plasma membrane"/>
    <property type="evidence" value="ECO:0007669"/>
    <property type="project" value="UniProtKB-SubCell"/>
</dbReference>
<dbReference type="Pfam" id="PF07690">
    <property type="entry name" value="MFS_1"/>
    <property type="match status" value="1"/>
</dbReference>
<sequence>MRVLDRYRSFDRPVQLLLLNQLTINLGFYMLIPYLADHLSQGLGLSVLMVGLILGVRNFSQQGMFLVGGSLADRFGYKPMIVAGCALRTGGFALIGLVDNVPALVVASAATGFAGALFNPAVRAYIAHDTGERRVEAFALFSIFYQAGILIGPIVGLALTGIGFAVTCLVAAAVFAVLTVLQIRALPARRGDGGGDGDRRPVLAQWRDVATTRGFLPFSVAMIGTYVLSYQVYLALPLHARTLAGDGNLGTALVTALYVVSGGVTIAAQMKVTAWCRARWGPAGSLSRGLVVLGVAFVPLLAADGLLVALPDVSAVTATVLGVTALLSTAALLAIGTAVVLPFEMDTIVGLARNRLVATHYGFYNTVCGVGILLGNAGTGWAIDLARSLGAPYAPWLVLLVIGLLCGFALAVLYRRGLLTAPAEDTQAAQSEPDGDPPTTQLWAVGQHDDSPTRPLPAIRAAQQPPAPTPVETTRPLADLPGAARRW</sequence>
<feature type="transmembrane region" description="Helical" evidence="7">
    <location>
        <begin position="16"/>
        <end position="36"/>
    </location>
</feature>
<protein>
    <submittedName>
        <fullName evidence="9">Predicted arabinose efflux permease, MFS family</fullName>
    </submittedName>
</protein>
<comment type="subcellular location">
    <subcellularLocation>
        <location evidence="1">Cell membrane</location>
        <topology evidence="1">Multi-pass membrane protein</topology>
    </subcellularLocation>
</comment>
<dbReference type="Proteomes" id="UP000199614">
    <property type="component" value="Unassembled WGS sequence"/>
</dbReference>
<evidence type="ECO:0000313" key="10">
    <source>
        <dbReference type="Proteomes" id="UP000199614"/>
    </source>
</evidence>
<feature type="transmembrane region" description="Helical" evidence="7">
    <location>
        <begin position="42"/>
        <end position="59"/>
    </location>
</feature>
<feature type="transmembrane region" description="Helical" evidence="7">
    <location>
        <begin position="162"/>
        <end position="181"/>
    </location>
</feature>
<evidence type="ECO:0000256" key="4">
    <source>
        <dbReference type="ARBA" id="ARBA00022989"/>
    </source>
</evidence>
<dbReference type="CDD" id="cd17329">
    <property type="entry name" value="MFS_MdtH_MDR_like"/>
    <property type="match status" value="1"/>
</dbReference>
<evidence type="ECO:0000313" key="9">
    <source>
        <dbReference type="EMBL" id="SFO40960.1"/>
    </source>
</evidence>
<dbReference type="InterPro" id="IPR052425">
    <property type="entry name" value="Uncharacterized_MFS-type"/>
</dbReference>
<dbReference type="InterPro" id="IPR020846">
    <property type="entry name" value="MFS_dom"/>
</dbReference>
<dbReference type="Gene3D" id="1.20.1250.20">
    <property type="entry name" value="MFS general substrate transporter like domains"/>
    <property type="match status" value="1"/>
</dbReference>
<dbReference type="OrthoDB" id="3285778at2"/>
<organism evidence="9 10">
    <name type="scientific">Pseudonocardia ammonioxydans</name>
    <dbReference type="NCBI Taxonomy" id="260086"/>
    <lineage>
        <taxon>Bacteria</taxon>
        <taxon>Bacillati</taxon>
        <taxon>Actinomycetota</taxon>
        <taxon>Actinomycetes</taxon>
        <taxon>Pseudonocardiales</taxon>
        <taxon>Pseudonocardiaceae</taxon>
        <taxon>Pseudonocardia</taxon>
    </lineage>
</organism>
<evidence type="ECO:0000256" key="2">
    <source>
        <dbReference type="ARBA" id="ARBA00022475"/>
    </source>
</evidence>
<dbReference type="PANTHER" id="PTHR42688">
    <property type="entry name" value="CONSERVED PROTEIN"/>
    <property type="match status" value="1"/>
</dbReference>
<dbReference type="InterPro" id="IPR011701">
    <property type="entry name" value="MFS"/>
</dbReference>
<evidence type="ECO:0000256" key="5">
    <source>
        <dbReference type="ARBA" id="ARBA00023136"/>
    </source>
</evidence>
<keyword evidence="10" id="KW-1185">Reference proteome</keyword>
<feature type="domain" description="Major facilitator superfamily (MFS) profile" evidence="8">
    <location>
        <begin position="13"/>
        <end position="415"/>
    </location>
</feature>
<feature type="transmembrane region" description="Helical" evidence="7">
    <location>
        <begin position="289"/>
        <end position="310"/>
    </location>
</feature>
<dbReference type="PROSITE" id="PS50850">
    <property type="entry name" value="MFS"/>
    <property type="match status" value="1"/>
</dbReference>
<feature type="transmembrane region" description="Helical" evidence="7">
    <location>
        <begin position="362"/>
        <end position="383"/>
    </location>
</feature>
<dbReference type="AlphaFoldDB" id="A0A1I5GYK7"/>
<feature type="transmembrane region" description="Helical" evidence="7">
    <location>
        <begin position="395"/>
        <end position="414"/>
    </location>
</feature>
<evidence type="ECO:0000256" key="3">
    <source>
        <dbReference type="ARBA" id="ARBA00022692"/>
    </source>
</evidence>
<dbReference type="PANTHER" id="PTHR42688:SF1">
    <property type="entry name" value="BLR5212 PROTEIN"/>
    <property type="match status" value="1"/>
</dbReference>
<dbReference type="EMBL" id="FOUY01000053">
    <property type="protein sequence ID" value="SFO40960.1"/>
    <property type="molecule type" value="Genomic_DNA"/>
</dbReference>
<name>A0A1I5GYK7_PSUAM</name>
<dbReference type="InterPro" id="IPR036259">
    <property type="entry name" value="MFS_trans_sf"/>
</dbReference>
<dbReference type="GO" id="GO:0022857">
    <property type="term" value="F:transmembrane transporter activity"/>
    <property type="evidence" value="ECO:0007669"/>
    <property type="project" value="InterPro"/>
</dbReference>
<dbReference type="RefSeq" id="WP_093354652.1">
    <property type="nucleotide sequence ID" value="NZ_FOUY01000053.1"/>
</dbReference>
<feature type="region of interest" description="Disordered" evidence="6">
    <location>
        <begin position="425"/>
        <end position="487"/>
    </location>
</feature>
<accession>A0A1I5GYK7</accession>
<evidence type="ECO:0000256" key="6">
    <source>
        <dbReference type="SAM" id="MobiDB-lite"/>
    </source>
</evidence>
<keyword evidence="2" id="KW-1003">Cell membrane</keyword>
<keyword evidence="5 7" id="KW-0472">Membrane</keyword>
<feature type="transmembrane region" description="Helical" evidence="7">
    <location>
        <begin position="215"/>
        <end position="236"/>
    </location>
</feature>
<evidence type="ECO:0000256" key="7">
    <source>
        <dbReference type="SAM" id="Phobius"/>
    </source>
</evidence>
<keyword evidence="3 7" id="KW-0812">Transmembrane</keyword>
<feature type="transmembrane region" description="Helical" evidence="7">
    <location>
        <begin position="104"/>
        <end position="126"/>
    </location>
</feature>
<reference evidence="9 10" key="1">
    <citation type="submission" date="2016-10" db="EMBL/GenBank/DDBJ databases">
        <authorList>
            <person name="de Groot N.N."/>
        </authorList>
    </citation>
    <scope>NUCLEOTIDE SEQUENCE [LARGE SCALE GENOMIC DNA]</scope>
    <source>
        <strain evidence="9 10">CGMCC 4.1877</strain>
    </source>
</reference>